<dbReference type="InterPro" id="IPR018666">
    <property type="entry name" value="DUF2125"/>
</dbReference>
<reference evidence="1 2" key="1">
    <citation type="submission" date="2014-10" db="EMBL/GenBank/DDBJ databases">
        <title>Genome sequence of Ponticoccus sp. strain UMTAT08 isolated from clonal culture of toxic dinoflagellate Alexandrium tamiyavanichii.</title>
        <authorList>
            <person name="Gan H.Y."/>
            <person name="Muhd D.-D."/>
            <person name="Mohd Noor M.E."/>
            <person name="Yeong Y.S."/>
            <person name="Usup G."/>
        </authorList>
    </citation>
    <scope>NUCLEOTIDE SEQUENCE [LARGE SCALE GENOMIC DNA]</scope>
    <source>
        <strain evidence="1 2">UMTAT08</strain>
    </source>
</reference>
<organism evidence="1 2">
    <name type="scientific">Mameliella alba</name>
    <dbReference type="NCBI Taxonomy" id="561184"/>
    <lineage>
        <taxon>Bacteria</taxon>
        <taxon>Pseudomonadati</taxon>
        <taxon>Pseudomonadota</taxon>
        <taxon>Alphaproteobacteria</taxon>
        <taxon>Rhodobacterales</taxon>
        <taxon>Roseobacteraceae</taxon>
        <taxon>Mameliella</taxon>
    </lineage>
</organism>
<dbReference type="Proteomes" id="UP000030960">
    <property type="component" value="Unassembled WGS sequence"/>
</dbReference>
<dbReference type="STRING" id="561184.SAMN05216376_10830"/>
<evidence type="ECO:0000313" key="1">
    <source>
        <dbReference type="EMBL" id="KHQ52783.1"/>
    </source>
</evidence>
<dbReference type="Pfam" id="PF09898">
    <property type="entry name" value="DUF2125"/>
    <property type="match status" value="1"/>
</dbReference>
<keyword evidence="2" id="KW-1185">Reference proteome</keyword>
<gene>
    <name evidence="1" type="ORF">OA50_02820</name>
</gene>
<protein>
    <submittedName>
        <fullName evidence="1">High-affinity K+ transport system, ATPase chain B</fullName>
    </submittedName>
</protein>
<name>A0A0B3S1E7_9RHOB</name>
<accession>A0A0B3S1E7</accession>
<dbReference type="RefSeq" id="WP_043142515.1">
    <property type="nucleotide sequence ID" value="NZ_JSUQ01000010.1"/>
</dbReference>
<comment type="caution">
    <text evidence="1">The sequence shown here is derived from an EMBL/GenBank/DDBJ whole genome shotgun (WGS) entry which is preliminary data.</text>
</comment>
<proteinExistence type="predicted"/>
<evidence type="ECO:0000313" key="2">
    <source>
        <dbReference type="Proteomes" id="UP000030960"/>
    </source>
</evidence>
<dbReference type="EMBL" id="JSUQ01000010">
    <property type="protein sequence ID" value="KHQ52783.1"/>
    <property type="molecule type" value="Genomic_DNA"/>
</dbReference>
<dbReference type="AlphaFoldDB" id="A0A0B3S1E7"/>
<sequence length="303" mass="32405">MARWIFAVTLALGLAWSGLWLTSSRALKADIADWFEARRAEGWQAEYSSLNVRGFPSRLDATLNDVVLMDTAGGIGWQGDFFQVLGLTYRPGHRILVWPDSQTVTLPSGPVTVQSTGLRASLIHDAEGVILRANLEADTFRQGNISLADLRVGLLDVAGTPGLYRLGMSAGFAGTPADNGLALRAEITFDRDWQLDSLAGALPQPARIDLRQGSYTTGGAQLDATGLLEIDAQGRAKGELALTATQWPALVDSARRSGLIPATLADTLEHASEGRRDLPLVFDAGQVTLGDTPLGKAPRLHLP</sequence>